<dbReference type="GO" id="GO:0008763">
    <property type="term" value="F:UDP-N-acetylmuramate-L-alanine ligase activity"/>
    <property type="evidence" value="ECO:0007669"/>
    <property type="project" value="UniProtKB-EC"/>
</dbReference>
<dbReference type="InterPro" id="IPR005758">
    <property type="entry name" value="UDP-N-AcMur_Ala_ligase_MurC"/>
</dbReference>
<dbReference type="SUPFAM" id="SSF51984">
    <property type="entry name" value="MurCD N-terminal domain"/>
    <property type="match status" value="1"/>
</dbReference>
<comment type="catalytic activity">
    <reaction evidence="10 11">
        <text>UDP-N-acetyl-alpha-D-muramate + L-alanine + ATP = UDP-N-acetyl-alpha-D-muramoyl-L-alanine + ADP + phosphate + H(+)</text>
        <dbReference type="Rhea" id="RHEA:23372"/>
        <dbReference type="ChEBI" id="CHEBI:15378"/>
        <dbReference type="ChEBI" id="CHEBI:30616"/>
        <dbReference type="ChEBI" id="CHEBI:43474"/>
        <dbReference type="ChEBI" id="CHEBI:57972"/>
        <dbReference type="ChEBI" id="CHEBI:70757"/>
        <dbReference type="ChEBI" id="CHEBI:83898"/>
        <dbReference type="ChEBI" id="CHEBI:456216"/>
        <dbReference type="EC" id="6.3.2.8"/>
    </reaction>
</comment>
<dbReference type="Pfam" id="PF00501">
    <property type="entry name" value="AMP-binding"/>
    <property type="match status" value="1"/>
</dbReference>
<feature type="domain" description="Carrier" evidence="12">
    <location>
        <begin position="1003"/>
        <end position="1082"/>
    </location>
</feature>
<evidence type="ECO:0000256" key="2">
    <source>
        <dbReference type="ARBA" id="ARBA00022450"/>
    </source>
</evidence>
<comment type="subcellular location">
    <subcellularLocation>
        <location evidence="11">Cytoplasm</location>
    </subcellularLocation>
</comment>
<protein>
    <recommendedName>
        <fullName evidence="1 11">UDP-N-acetylmuramate--L-alanine ligase</fullName>
        <ecNumber evidence="1 11">6.3.2.8</ecNumber>
    </recommendedName>
    <alternativeName>
        <fullName evidence="11">UDP-N-acetylmuramoyl-L-alanine synthetase</fullName>
    </alternativeName>
</protein>
<dbReference type="NCBIfam" id="TIGR01082">
    <property type="entry name" value="murC"/>
    <property type="match status" value="1"/>
</dbReference>
<dbReference type="InterPro" id="IPR000713">
    <property type="entry name" value="Mur_ligase_N"/>
</dbReference>
<dbReference type="Proteomes" id="UP001213907">
    <property type="component" value="Chromosome"/>
</dbReference>
<dbReference type="EMBL" id="CP113162">
    <property type="protein sequence ID" value="WEF51880.1"/>
    <property type="molecule type" value="Genomic_DNA"/>
</dbReference>
<evidence type="ECO:0000259" key="12">
    <source>
        <dbReference type="PROSITE" id="PS50075"/>
    </source>
</evidence>
<reference evidence="13 14" key="1">
    <citation type="submission" date="2022-11" db="EMBL/GenBank/DDBJ databases">
        <authorList>
            <person name="Siebert D."/>
            <person name="Busche T."/>
            <person name="Saydam E."/>
            <person name="Kalinowski J."/>
            <person name="Ruckert C."/>
            <person name="Blombach B."/>
        </authorList>
    </citation>
    <scope>NUCLEOTIDE SEQUENCE [LARGE SCALE GENOMIC DNA]</scope>
    <source>
        <strain evidence="13 14">DSM 1083</strain>
    </source>
</reference>
<comment type="similarity">
    <text evidence="11">Belongs to the MurCDEF family.</text>
</comment>
<dbReference type="PROSITE" id="PS00012">
    <property type="entry name" value="PHOSPHOPANTETHEINE"/>
    <property type="match status" value="1"/>
</dbReference>
<dbReference type="PANTHER" id="PTHR45527">
    <property type="entry name" value="NONRIBOSOMAL PEPTIDE SYNTHETASE"/>
    <property type="match status" value="1"/>
</dbReference>
<dbReference type="Gene3D" id="3.40.50.720">
    <property type="entry name" value="NAD(P)-binding Rossmann-like Domain"/>
    <property type="match status" value="1"/>
</dbReference>
<dbReference type="Gene3D" id="3.90.190.20">
    <property type="entry name" value="Mur ligase, C-terminal domain"/>
    <property type="match status" value="1"/>
</dbReference>
<dbReference type="InterPro" id="IPR036615">
    <property type="entry name" value="Mur_ligase_C_dom_sf"/>
</dbReference>
<dbReference type="SUPFAM" id="SSF53474">
    <property type="entry name" value="alpha/beta-Hydrolases"/>
    <property type="match status" value="1"/>
</dbReference>
<dbReference type="HAMAP" id="MF_00046">
    <property type="entry name" value="MurC"/>
    <property type="match status" value="1"/>
</dbReference>
<dbReference type="Pfam" id="PF00550">
    <property type="entry name" value="PP-binding"/>
    <property type="match status" value="1"/>
</dbReference>
<dbReference type="SUPFAM" id="SSF56801">
    <property type="entry name" value="Acetyl-CoA synthetase-like"/>
    <property type="match status" value="1"/>
</dbReference>
<sequence length="1315" mass="142751">MRDSLPQHIHLIGINGSGMTGLAEYLLGLGKTVTGSDLNATRGGPLEQKGATVFHGHRSDHINGAGMVVYSDAVPFSNPELAEARIRDLPMVKRAQCLGRLLEGSRAVAVSGSHGKSSTTTMIANILRAGGHDASHIVGAPSPCLDNAQGRRGASDIFVFEACEAFQNLAPLSPDIALILNIDDDHIEHYGSVEKLLGAFRDFAGRIRDGGALIVNGEDARARDAAAAASVPVTTFGLSAECDVHAADIAMDGSGSTFSVIAHGAELGALRLKVPGRHMVGNALACVAACLALDVPFAAIRRGFEQFTGVSRRWQMHGEVHGLRLIDDYAHHPTELRACLETAKLAAAHSGSLCLAFQPQLYSRTRRLFAEYVEVLKGFDRVGLVEIDGAGEKNTSGVSVHHLADALREAGKTVLAFPDAGELLRNVSSLASRGDTLIVAGAGNIRQAVADFAKGGFALEPQSQSGALPGAANETPSANGKVRAFSVPEADDGERDTDWLGRARPKTVLDLFNRHVRRNPDAPAVSGEAGTLSYRELDLTASRFAVVLLERGVEPGATVGVSLPSSVELIIAIVAIAKIGGVYLPLDASLPPERVKYMLRASHAPVLLTRSQSAHDLPAFGVRRCYIERLLQETLFGEPSLESLAPRGGDAAYICFTSGSTGKPKGIAISHRSLFLLCKDITRRFKVRPGARVSINTSISFDISLGEIWMSLTGGSEAVVTDWIRPLVGQRLADFINDRRITHLSVTPSILMSVPVQTLRSLKCIVSVGEALPDILVRRWARGQHLVNAYGPTEATIYATAALCRRKRPVTIGRQLGHVRTLVLDQNLVPVAKGEIGELCLEGPGVARGYIAGTEGSSNSFVTRHRAGRESVLYRTGDMVRKDRWGRLLYLGRADNQIKINGNRIELEEIESRLREAPGVRDAVVCVRTVREQKDLVAFVVLEADADLPSIRARLASWFSEAMLPRQIIEVPEIRLTPSGKKDRNWALANFGRRAMSRAVYTAPETKPEQKLLAIWKTVLAPEFDIGVYDSFHRLGGDSLQFLLMIEEVERTFGVRVPPGAFHAGLNALDMAAAIETMTQEKSGDMPADGSFESGLLYKRLKQLTFDWSGERRTPGSLIMSHISPRARYQLFICAQLDEEIEMLAHALGPDFSVHGMRSGHLVMEYSEAQVGALAEYYLQEMLPLLDGGEIVMAGVCQGSLIMREMALRLAERHRPPKLFVVIEQFRLFAYPGPIALFYSEDGFLNPMRRFESRLERYDQIYGDSYTVDLVPGVHGDSLREPNVHHFARALRARLEDAPAAASNGARSLPSKSLN</sequence>
<dbReference type="PROSITE" id="PS00455">
    <property type="entry name" value="AMP_BINDING"/>
    <property type="match status" value="1"/>
</dbReference>
<dbReference type="InterPro" id="IPR036736">
    <property type="entry name" value="ACP-like_sf"/>
</dbReference>
<name>A0ABY8BPH5_AFICR</name>
<dbReference type="NCBIfam" id="TIGR01733">
    <property type="entry name" value="AA-adenyl-dom"/>
    <property type="match status" value="1"/>
</dbReference>
<dbReference type="InterPro" id="IPR000873">
    <property type="entry name" value="AMP-dep_synth/lig_dom"/>
</dbReference>
<evidence type="ECO:0000256" key="10">
    <source>
        <dbReference type="ARBA" id="ARBA00047833"/>
    </source>
</evidence>
<keyword evidence="3 11" id="KW-0963">Cytoplasm</keyword>
<dbReference type="InterPro" id="IPR029058">
    <property type="entry name" value="AB_hydrolase_fold"/>
</dbReference>
<keyword evidence="11" id="KW-0067">ATP-binding</keyword>
<evidence type="ECO:0000256" key="4">
    <source>
        <dbReference type="ARBA" id="ARBA00022553"/>
    </source>
</evidence>
<keyword evidence="14" id="KW-1185">Reference proteome</keyword>
<keyword evidence="2" id="KW-0596">Phosphopantetheine</keyword>
<dbReference type="Gene3D" id="3.40.50.12780">
    <property type="entry name" value="N-terminal domain of ligase-like"/>
    <property type="match status" value="1"/>
</dbReference>
<evidence type="ECO:0000256" key="8">
    <source>
        <dbReference type="ARBA" id="ARBA00023306"/>
    </source>
</evidence>
<dbReference type="SUPFAM" id="SSF53244">
    <property type="entry name" value="MurD-like peptide ligases, peptide-binding domain"/>
    <property type="match status" value="1"/>
</dbReference>
<dbReference type="PROSITE" id="PS50075">
    <property type="entry name" value="CARRIER"/>
    <property type="match status" value="1"/>
</dbReference>
<dbReference type="RefSeq" id="WP_275247466.1">
    <property type="nucleotide sequence ID" value="NZ_BAABDX010000001.1"/>
</dbReference>
<evidence type="ECO:0000313" key="14">
    <source>
        <dbReference type="Proteomes" id="UP001213907"/>
    </source>
</evidence>
<evidence type="ECO:0000256" key="6">
    <source>
        <dbReference type="ARBA" id="ARBA00022960"/>
    </source>
</evidence>
<dbReference type="Pfam" id="PF13193">
    <property type="entry name" value="AMP-binding_C"/>
    <property type="match status" value="1"/>
</dbReference>
<dbReference type="InterPro" id="IPR010071">
    <property type="entry name" value="AA_adenyl_dom"/>
</dbReference>
<evidence type="ECO:0000256" key="1">
    <source>
        <dbReference type="ARBA" id="ARBA00012211"/>
    </source>
</evidence>
<dbReference type="PANTHER" id="PTHR45527:SF1">
    <property type="entry name" value="FATTY ACID SYNTHASE"/>
    <property type="match status" value="1"/>
</dbReference>
<organism evidence="13 14">
    <name type="scientific">Afipia carboxydohydrogena</name>
    <name type="common">Pseudomonas carboxydohydrogena</name>
    <dbReference type="NCBI Taxonomy" id="290"/>
    <lineage>
        <taxon>Bacteria</taxon>
        <taxon>Pseudomonadati</taxon>
        <taxon>Pseudomonadota</taxon>
        <taxon>Alphaproteobacteria</taxon>
        <taxon>Hyphomicrobiales</taxon>
        <taxon>Nitrobacteraceae</taxon>
        <taxon>Afipia</taxon>
    </lineage>
</organism>
<keyword evidence="11" id="KW-0547">Nucleotide-binding</keyword>
<evidence type="ECO:0000256" key="11">
    <source>
        <dbReference type="HAMAP-Rule" id="MF_00046"/>
    </source>
</evidence>
<dbReference type="Gene3D" id="3.30.300.30">
    <property type="match status" value="1"/>
</dbReference>
<evidence type="ECO:0000256" key="7">
    <source>
        <dbReference type="ARBA" id="ARBA00022984"/>
    </source>
</evidence>
<dbReference type="Pfam" id="PF08245">
    <property type="entry name" value="Mur_ligase_M"/>
    <property type="match status" value="1"/>
</dbReference>
<dbReference type="InterPro" id="IPR045851">
    <property type="entry name" value="AMP-bd_C_sf"/>
</dbReference>
<dbReference type="Pfam" id="PF02875">
    <property type="entry name" value="Mur_ligase_C"/>
    <property type="match status" value="1"/>
</dbReference>
<dbReference type="InterPro" id="IPR025110">
    <property type="entry name" value="AMP-bd_C"/>
</dbReference>
<accession>A0ABY8BPH5</accession>
<keyword evidence="11 13" id="KW-0436">Ligase</keyword>
<dbReference type="EC" id="6.3.2.8" evidence="1 11"/>
<dbReference type="Gene3D" id="1.10.1200.10">
    <property type="entry name" value="ACP-like"/>
    <property type="match status" value="1"/>
</dbReference>
<dbReference type="InterPro" id="IPR036565">
    <property type="entry name" value="Mur-like_cat_sf"/>
</dbReference>
<evidence type="ECO:0000256" key="9">
    <source>
        <dbReference type="ARBA" id="ARBA00023316"/>
    </source>
</evidence>
<evidence type="ECO:0000256" key="3">
    <source>
        <dbReference type="ARBA" id="ARBA00022490"/>
    </source>
</evidence>
<keyword evidence="8 11" id="KW-0131">Cell cycle</keyword>
<keyword evidence="5 11" id="KW-0132">Cell division</keyword>
<dbReference type="SUPFAM" id="SSF53623">
    <property type="entry name" value="MurD-like peptide ligases, catalytic domain"/>
    <property type="match status" value="1"/>
</dbReference>
<evidence type="ECO:0000256" key="5">
    <source>
        <dbReference type="ARBA" id="ARBA00022618"/>
    </source>
</evidence>
<comment type="function">
    <text evidence="11">Cell wall formation.</text>
</comment>
<keyword evidence="4" id="KW-0597">Phosphoprotein</keyword>
<dbReference type="InterPro" id="IPR006162">
    <property type="entry name" value="Ppantetheine_attach_site"/>
</dbReference>
<dbReference type="Gene3D" id="3.40.50.1820">
    <property type="entry name" value="alpha/beta hydrolase"/>
    <property type="match status" value="1"/>
</dbReference>
<comment type="pathway">
    <text evidence="11">Cell wall biogenesis; peptidoglycan biosynthesis.</text>
</comment>
<proteinExistence type="inferred from homology"/>
<dbReference type="InterPro" id="IPR042099">
    <property type="entry name" value="ANL_N_sf"/>
</dbReference>
<dbReference type="InterPro" id="IPR013221">
    <property type="entry name" value="Mur_ligase_cen"/>
</dbReference>
<gene>
    <name evidence="11 13" type="primary">murC</name>
    <name evidence="13" type="ORF">AFIC_000333</name>
</gene>
<evidence type="ECO:0000313" key="13">
    <source>
        <dbReference type="EMBL" id="WEF51880.1"/>
    </source>
</evidence>
<dbReference type="InterPro" id="IPR004101">
    <property type="entry name" value="Mur_ligase_C"/>
</dbReference>
<feature type="binding site" evidence="11">
    <location>
        <begin position="112"/>
        <end position="118"/>
    </location>
    <ligand>
        <name>ATP</name>
        <dbReference type="ChEBI" id="CHEBI:30616"/>
    </ligand>
</feature>
<dbReference type="Gene3D" id="3.40.1190.10">
    <property type="entry name" value="Mur-like, catalytic domain"/>
    <property type="match status" value="1"/>
</dbReference>
<dbReference type="Pfam" id="PF01225">
    <property type="entry name" value="Mur_ligase"/>
    <property type="match status" value="1"/>
</dbReference>
<keyword evidence="9 11" id="KW-0961">Cell wall biogenesis/degradation</keyword>
<keyword evidence="7 11" id="KW-0573">Peptidoglycan synthesis</keyword>
<keyword evidence="6 11" id="KW-0133">Cell shape</keyword>
<dbReference type="InterPro" id="IPR020845">
    <property type="entry name" value="AMP-binding_CS"/>
</dbReference>
<dbReference type="CDD" id="cd05930">
    <property type="entry name" value="A_NRPS"/>
    <property type="match status" value="1"/>
</dbReference>
<dbReference type="SUPFAM" id="SSF47336">
    <property type="entry name" value="ACP-like"/>
    <property type="match status" value="1"/>
</dbReference>
<dbReference type="InterPro" id="IPR009081">
    <property type="entry name" value="PP-bd_ACP"/>
</dbReference>